<dbReference type="AlphaFoldDB" id="A0A7X4GGP7"/>
<comment type="caution">
    <text evidence="2">The sequence shown here is derived from an EMBL/GenBank/DDBJ whole genome shotgun (WGS) entry which is preliminary data.</text>
</comment>
<dbReference type="RefSeq" id="WP_160985595.1">
    <property type="nucleotide sequence ID" value="NZ_WVTD01000005.1"/>
</dbReference>
<name>A0A7X4GGP7_9SPHN</name>
<accession>A0A7X4GGP7</accession>
<feature type="signal peptide" evidence="1">
    <location>
        <begin position="1"/>
        <end position="23"/>
    </location>
</feature>
<evidence type="ECO:0000256" key="1">
    <source>
        <dbReference type="SAM" id="SignalP"/>
    </source>
</evidence>
<protein>
    <recommendedName>
        <fullName evidence="4">Tetratricopeptide repeat protein</fullName>
    </recommendedName>
</protein>
<keyword evidence="3" id="KW-1185">Reference proteome</keyword>
<dbReference type="Proteomes" id="UP000465810">
    <property type="component" value="Unassembled WGS sequence"/>
</dbReference>
<reference evidence="2 3" key="1">
    <citation type="submission" date="2019-12" db="EMBL/GenBank/DDBJ databases">
        <authorList>
            <person name="Feng G."/>
            <person name="Zhu H."/>
        </authorList>
    </citation>
    <scope>NUCLEOTIDE SEQUENCE [LARGE SCALE GENOMIC DNA]</scope>
    <source>
        <strain evidence="2 3">FGD1</strain>
    </source>
</reference>
<dbReference type="EMBL" id="WVTD01000005">
    <property type="protein sequence ID" value="MYL97954.1"/>
    <property type="molecule type" value="Genomic_DNA"/>
</dbReference>
<organism evidence="2 3">
    <name type="scientific">Novosphingobium silvae</name>
    <dbReference type="NCBI Taxonomy" id="2692619"/>
    <lineage>
        <taxon>Bacteria</taxon>
        <taxon>Pseudomonadati</taxon>
        <taxon>Pseudomonadota</taxon>
        <taxon>Alphaproteobacteria</taxon>
        <taxon>Sphingomonadales</taxon>
        <taxon>Sphingomonadaceae</taxon>
        <taxon>Novosphingobium</taxon>
    </lineage>
</organism>
<gene>
    <name evidence="2" type="ORF">GR702_09240</name>
</gene>
<feature type="chain" id="PRO_5030551710" description="Tetratricopeptide repeat protein" evidence="1">
    <location>
        <begin position="24"/>
        <end position="453"/>
    </location>
</feature>
<proteinExistence type="predicted"/>
<keyword evidence="1" id="KW-0732">Signal</keyword>
<evidence type="ECO:0000313" key="3">
    <source>
        <dbReference type="Proteomes" id="UP000465810"/>
    </source>
</evidence>
<sequence>MARKFLVSRVALAVALSSGLALGAVGAAAPAMAAKKKDKAPASNFSPEFVKVAGPIEKAMSEATAKVPPNAQPADLAPAKAAFDAAVGGNGKAALDSAAAVATTADDKMAVAQWMRNYGIISQDRALTLRGTQMQLDSGKLPAAAVGQTNYSAGITAYQMQDYAASAKYLKAAKDAGYVDSTGQLDAVLADSYKKSNNPDAALQMSKDEVAAAQAKGIAPSETSLRNVLQQTYTAKQLGPSTEYAALLGQYYPATWGTAISVVAQLANLPREQDLDLIRLKYATNSMTEKRDYYEYLDAVDPRAFPGEAVKVMNDGIAKGKLTRAEVGADLTNAQGRIAADKASLPATERDANKPGATAATVVSAGDVFLSYDEPAKAETFYAKALTMPGVDTNKVALRLGMSQALTGKYADAQTNFAKVTGPRQPVAKLWSAYAKGKASPSGTAPAAPAATN</sequence>
<evidence type="ECO:0000313" key="2">
    <source>
        <dbReference type="EMBL" id="MYL97954.1"/>
    </source>
</evidence>
<evidence type="ECO:0008006" key="4">
    <source>
        <dbReference type="Google" id="ProtNLM"/>
    </source>
</evidence>